<protein>
    <recommendedName>
        <fullName evidence="3">Apea-like HEPN domain-containing protein</fullName>
    </recommendedName>
</protein>
<evidence type="ECO:0000313" key="1">
    <source>
        <dbReference type="EMBL" id="UPQ77469.1"/>
    </source>
</evidence>
<keyword evidence="2" id="KW-1185">Reference proteome</keyword>
<sequence>MSKENAEFAELFTEFKAARGSNAYLIERYVEFIKRYAPYLEWDEYLIKNSAIQREQDKESERFFGGNFPSDFSEKKLEELLRKTYKHRSEYVHQGKQPPHTDPQSSFSNFFEIETSFYDFETKEFIDDVILNYNILLAVTKNSIINWLVSKRE</sequence>
<gene>
    <name evidence="1" type="ORF">M0D58_08020</name>
</gene>
<reference evidence="1" key="1">
    <citation type="submission" date="2022-04" db="EMBL/GenBank/DDBJ databases">
        <title>Evolutionary, genomic, and biogeographic characterization of Chryseobacterium nepalense represented by a plastic-degrading bacterium AC3.</title>
        <authorList>
            <person name="Yin Z."/>
            <person name="Liu X."/>
            <person name="Wang D."/>
            <person name="Xie Z."/>
        </authorList>
    </citation>
    <scope>NUCLEOTIDE SEQUENCE</scope>
    <source>
        <strain evidence="1">AC3</strain>
    </source>
</reference>
<evidence type="ECO:0008006" key="3">
    <source>
        <dbReference type="Google" id="ProtNLM"/>
    </source>
</evidence>
<name>A0ABY4K9L2_9FLAO</name>
<organism evidence="1 2">
    <name type="scientific">Chryseobacterium nepalense</name>
    <dbReference type="NCBI Taxonomy" id="1854498"/>
    <lineage>
        <taxon>Bacteria</taxon>
        <taxon>Pseudomonadati</taxon>
        <taxon>Bacteroidota</taxon>
        <taxon>Flavobacteriia</taxon>
        <taxon>Flavobacteriales</taxon>
        <taxon>Weeksellaceae</taxon>
        <taxon>Chryseobacterium group</taxon>
        <taxon>Chryseobacterium</taxon>
    </lineage>
</organism>
<dbReference type="RefSeq" id="WP_248394811.1">
    <property type="nucleotide sequence ID" value="NZ_CP096203.1"/>
</dbReference>
<dbReference type="Proteomes" id="UP000830552">
    <property type="component" value="Chromosome"/>
</dbReference>
<proteinExistence type="predicted"/>
<evidence type="ECO:0000313" key="2">
    <source>
        <dbReference type="Proteomes" id="UP000830552"/>
    </source>
</evidence>
<dbReference type="EMBL" id="CP096203">
    <property type="protein sequence ID" value="UPQ77469.1"/>
    <property type="molecule type" value="Genomic_DNA"/>
</dbReference>
<accession>A0ABY4K9L2</accession>